<feature type="region of interest" description="Disordered" evidence="1">
    <location>
        <begin position="1"/>
        <end position="24"/>
    </location>
</feature>
<sequence>MTQLDRPLEDSRFSPPLSSDRLNGYEGKSQRVLLAVLRCTGSDSAHLQSWTVEEYNAGFAACFGRKTTGDFSLLDAIPAAEHPSLQRLYSCHLLYQLLGQLLQQLESTTTSDPMLCDRLRYQLRELDDFIRTPTVVQFHRQNDAPGWVKLWFNSETLTITGVHPKLDEWTVFNQRLMADDSFEDLISDLQWLENYTITGELVVEGLEVTQTEQRQRLSQLLISPHSLLEGNKLQEINYQLQVLFRASHLMILNADMNEVRILVGRACGTVENYVFPRGELDNPHFLKALETNQVMRIGEINGDSHSECERMLWQDGVRSLLLIPLKWEYEQTGDEPEMLRLIGLISDRPYNFTAQDCNYAQELIPAMACAMRQANHHQLNPIHPAVAWRFRQEAERRSWGFEPAPIICDKVYPLFGISDIRSSSQERNRAIQADLLQQFDFGLGILEAVESYQSSPLIQQLQLDLQAYKRRIAEKVTVDSELTAVQYLQENLEVYFDYFNQCGPQAQAAVELYRDRANNDRHSIDMARKKYDCTIDKINNHLLETWERWQQRMQSIIPHYCDLESTDGIDHMVYVGKSIHHSFTKFHLHSLRYEQLCALCDAARTGLMLNQVHGVTLQLTHLVLVQDFTIDIVHDENTEKIFDVQGSRDTRYEIVKKRIDKGVDEETGDRITAPGMLTIVYSTDEEWKEYAAYLEYLQREGWISDQIIAGAVAPLQGVDGLRYARVEVLPES</sequence>
<gene>
    <name evidence="2" type="ORF">PMH09_01945</name>
</gene>
<dbReference type="EMBL" id="JAQOSQ010000001">
    <property type="protein sequence ID" value="MDJ1181946.1"/>
    <property type="molecule type" value="Genomic_DNA"/>
</dbReference>
<proteinExistence type="predicted"/>
<organism evidence="2 3">
    <name type="scientific">Roseofilum casamattae BLCC-M143</name>
    <dbReference type="NCBI Taxonomy" id="3022442"/>
    <lineage>
        <taxon>Bacteria</taxon>
        <taxon>Bacillati</taxon>
        <taxon>Cyanobacteriota</taxon>
        <taxon>Cyanophyceae</taxon>
        <taxon>Desertifilales</taxon>
        <taxon>Desertifilaceae</taxon>
        <taxon>Roseofilum</taxon>
        <taxon>Roseofilum casamattae</taxon>
    </lineage>
</organism>
<evidence type="ECO:0000313" key="2">
    <source>
        <dbReference type="EMBL" id="MDJ1181946.1"/>
    </source>
</evidence>
<feature type="compositionally biased region" description="Basic and acidic residues" evidence="1">
    <location>
        <begin position="1"/>
        <end position="12"/>
    </location>
</feature>
<dbReference type="InterPro" id="IPR029016">
    <property type="entry name" value="GAF-like_dom_sf"/>
</dbReference>
<accession>A0ABT7BRZ0</accession>
<evidence type="ECO:0000313" key="3">
    <source>
        <dbReference type="Proteomes" id="UP001232992"/>
    </source>
</evidence>
<dbReference type="RefSeq" id="WP_283756595.1">
    <property type="nucleotide sequence ID" value="NZ_JAQOSQ010000001.1"/>
</dbReference>
<name>A0ABT7BRZ0_9CYAN</name>
<dbReference type="SUPFAM" id="SSF55781">
    <property type="entry name" value="GAF domain-like"/>
    <property type="match status" value="1"/>
</dbReference>
<protein>
    <submittedName>
        <fullName evidence="2">GAF domain-containing protein</fullName>
    </submittedName>
</protein>
<dbReference type="Proteomes" id="UP001232992">
    <property type="component" value="Unassembled WGS sequence"/>
</dbReference>
<comment type="caution">
    <text evidence="2">The sequence shown here is derived from an EMBL/GenBank/DDBJ whole genome shotgun (WGS) entry which is preliminary data.</text>
</comment>
<dbReference type="Gene3D" id="3.30.450.40">
    <property type="match status" value="1"/>
</dbReference>
<evidence type="ECO:0000256" key="1">
    <source>
        <dbReference type="SAM" id="MobiDB-lite"/>
    </source>
</evidence>
<keyword evidence="3" id="KW-1185">Reference proteome</keyword>
<reference evidence="2 3" key="1">
    <citation type="submission" date="2023-01" db="EMBL/GenBank/DDBJ databases">
        <title>Novel diversity within Roseofilum (Cyanobacteria; Desertifilaceae) from marine benthic mats with descriptions of four novel species.</title>
        <authorList>
            <person name="Wang Y."/>
            <person name="Berthold D.E."/>
            <person name="Hu J."/>
            <person name="Lefler F.W."/>
            <person name="Laughinghouse H.D. IV."/>
        </authorList>
    </citation>
    <scope>NUCLEOTIDE SEQUENCE [LARGE SCALE GENOMIC DNA]</scope>
    <source>
        <strain evidence="2 3">BLCC-M143</strain>
    </source>
</reference>